<dbReference type="Proteomes" id="UP000275267">
    <property type="component" value="Unassembled WGS sequence"/>
</dbReference>
<evidence type="ECO:0000256" key="4">
    <source>
        <dbReference type="ARBA" id="ARBA00022741"/>
    </source>
</evidence>
<proteinExistence type="inferred from homology"/>
<dbReference type="Gene3D" id="1.20.5.4130">
    <property type="match status" value="1"/>
</dbReference>
<dbReference type="Pfam" id="PF18052">
    <property type="entry name" value="Rx_N"/>
    <property type="match status" value="1"/>
</dbReference>
<evidence type="ECO:0000259" key="6">
    <source>
        <dbReference type="Pfam" id="PF18052"/>
    </source>
</evidence>
<dbReference type="GO" id="GO:0006952">
    <property type="term" value="P:defense response"/>
    <property type="evidence" value="ECO:0007669"/>
    <property type="project" value="UniProtKB-KW"/>
</dbReference>
<keyword evidence="2" id="KW-0433">Leucine-rich repeat</keyword>
<dbReference type="EMBL" id="PQIB02000010">
    <property type="protein sequence ID" value="RLM92006.1"/>
    <property type="molecule type" value="Genomic_DNA"/>
</dbReference>
<evidence type="ECO:0000313" key="8">
    <source>
        <dbReference type="Proteomes" id="UP000275267"/>
    </source>
</evidence>
<keyword evidence="5" id="KW-0611">Plant defense</keyword>
<evidence type="ECO:0000256" key="1">
    <source>
        <dbReference type="ARBA" id="ARBA00008894"/>
    </source>
</evidence>
<sequence>MAEVGGMLAAAVLKAVAGKVAAAAGDRIMLQWRFGEDLEDMRDTLESIEAVLEDAERRSIEDASARLWLKRLTRASYDISDIFDEFDVNITRKSSSLRKVLASFLFISTANMN</sequence>
<organism evidence="7 8">
    <name type="scientific">Panicum miliaceum</name>
    <name type="common">Proso millet</name>
    <name type="synonym">Broomcorn millet</name>
    <dbReference type="NCBI Taxonomy" id="4540"/>
    <lineage>
        <taxon>Eukaryota</taxon>
        <taxon>Viridiplantae</taxon>
        <taxon>Streptophyta</taxon>
        <taxon>Embryophyta</taxon>
        <taxon>Tracheophyta</taxon>
        <taxon>Spermatophyta</taxon>
        <taxon>Magnoliopsida</taxon>
        <taxon>Liliopsida</taxon>
        <taxon>Poales</taxon>
        <taxon>Poaceae</taxon>
        <taxon>PACMAD clade</taxon>
        <taxon>Panicoideae</taxon>
        <taxon>Panicodae</taxon>
        <taxon>Paniceae</taxon>
        <taxon>Panicinae</taxon>
        <taxon>Panicum</taxon>
        <taxon>Panicum sect. Panicum</taxon>
    </lineage>
</organism>
<protein>
    <recommendedName>
        <fullName evidence="6">Disease resistance N-terminal domain-containing protein</fullName>
    </recommendedName>
</protein>
<dbReference type="AlphaFoldDB" id="A0A3L6QYZ0"/>
<evidence type="ECO:0000313" key="7">
    <source>
        <dbReference type="EMBL" id="RLM92006.1"/>
    </source>
</evidence>
<keyword evidence="4" id="KW-0547">Nucleotide-binding</keyword>
<feature type="domain" description="Disease resistance N-terminal" evidence="6">
    <location>
        <begin position="12"/>
        <end position="100"/>
    </location>
</feature>
<accession>A0A3L6QYZ0</accession>
<evidence type="ECO:0000256" key="5">
    <source>
        <dbReference type="ARBA" id="ARBA00022821"/>
    </source>
</evidence>
<comment type="caution">
    <text evidence="7">The sequence shown here is derived from an EMBL/GenBank/DDBJ whole genome shotgun (WGS) entry which is preliminary data.</text>
</comment>
<name>A0A3L6QYZ0_PANMI</name>
<keyword evidence="3" id="KW-0677">Repeat</keyword>
<comment type="similarity">
    <text evidence="1">Belongs to the disease resistance NB-LRR family.</text>
</comment>
<dbReference type="OrthoDB" id="666944at2759"/>
<evidence type="ECO:0000256" key="3">
    <source>
        <dbReference type="ARBA" id="ARBA00022737"/>
    </source>
</evidence>
<gene>
    <name evidence="7" type="ORF">C2845_PM08G09770</name>
</gene>
<keyword evidence="8" id="KW-1185">Reference proteome</keyword>
<evidence type="ECO:0000256" key="2">
    <source>
        <dbReference type="ARBA" id="ARBA00022614"/>
    </source>
</evidence>
<reference evidence="8" key="1">
    <citation type="journal article" date="2019" name="Nat. Commun.">
        <title>The genome of broomcorn millet.</title>
        <authorList>
            <person name="Zou C."/>
            <person name="Miki D."/>
            <person name="Li D."/>
            <person name="Tang Q."/>
            <person name="Xiao L."/>
            <person name="Rajput S."/>
            <person name="Deng P."/>
            <person name="Jia W."/>
            <person name="Huang R."/>
            <person name="Zhang M."/>
            <person name="Sun Y."/>
            <person name="Hu J."/>
            <person name="Fu X."/>
            <person name="Schnable P.S."/>
            <person name="Li F."/>
            <person name="Zhang H."/>
            <person name="Feng B."/>
            <person name="Zhu X."/>
            <person name="Liu R."/>
            <person name="Schnable J.C."/>
            <person name="Zhu J.-K."/>
            <person name="Zhang H."/>
        </authorList>
    </citation>
    <scope>NUCLEOTIDE SEQUENCE [LARGE SCALE GENOMIC DNA]</scope>
</reference>
<dbReference type="GO" id="GO:0000166">
    <property type="term" value="F:nucleotide binding"/>
    <property type="evidence" value="ECO:0007669"/>
    <property type="project" value="UniProtKB-KW"/>
</dbReference>
<dbReference type="STRING" id="4540.A0A3L6QYZ0"/>
<dbReference type="InterPro" id="IPR041118">
    <property type="entry name" value="Rx_N"/>
</dbReference>